<comment type="similarity">
    <text evidence="6">Belongs to the ABC-4 integral membrane protein family.</text>
</comment>
<evidence type="ECO:0000259" key="9">
    <source>
        <dbReference type="Pfam" id="PF12704"/>
    </source>
</evidence>
<evidence type="ECO:0000256" key="7">
    <source>
        <dbReference type="SAM" id="Phobius"/>
    </source>
</evidence>
<gene>
    <name evidence="10" type="ORF">EDD42_2256</name>
</gene>
<keyword evidence="3 7" id="KW-0812">Transmembrane</keyword>
<evidence type="ECO:0000256" key="4">
    <source>
        <dbReference type="ARBA" id="ARBA00022989"/>
    </source>
</evidence>
<dbReference type="InterPro" id="IPR050250">
    <property type="entry name" value="Macrolide_Exporter_MacB"/>
</dbReference>
<dbReference type="GO" id="GO:0005886">
    <property type="term" value="C:plasma membrane"/>
    <property type="evidence" value="ECO:0007669"/>
    <property type="project" value="UniProtKB-SubCell"/>
</dbReference>
<dbReference type="RefSeq" id="WP_123539726.1">
    <property type="nucleotide sequence ID" value="NZ_FXAP01000005.1"/>
</dbReference>
<keyword evidence="5 7" id="KW-0472">Membrane</keyword>
<reference evidence="10 11" key="1">
    <citation type="submission" date="2018-11" db="EMBL/GenBank/DDBJ databases">
        <title>Sequencing the genomes of 1000 actinobacteria strains.</title>
        <authorList>
            <person name="Klenk H.-P."/>
        </authorList>
    </citation>
    <scope>NUCLEOTIDE SEQUENCE [LARGE SCALE GENOMIC DNA]</scope>
    <source>
        <strain evidence="10 11">DSM 14012</strain>
    </source>
</reference>
<evidence type="ECO:0000313" key="11">
    <source>
        <dbReference type="Proteomes" id="UP000266915"/>
    </source>
</evidence>
<keyword evidence="11" id="KW-1185">Reference proteome</keyword>
<name>A0A3N2C3R7_9MICO</name>
<evidence type="ECO:0000256" key="6">
    <source>
        <dbReference type="ARBA" id="ARBA00038076"/>
    </source>
</evidence>
<evidence type="ECO:0000256" key="2">
    <source>
        <dbReference type="ARBA" id="ARBA00022475"/>
    </source>
</evidence>
<dbReference type="Pfam" id="PF12704">
    <property type="entry name" value="MacB_PCD"/>
    <property type="match status" value="1"/>
</dbReference>
<dbReference type="PANTHER" id="PTHR30572:SF4">
    <property type="entry name" value="ABC TRANSPORTER PERMEASE YTRF"/>
    <property type="match status" value="1"/>
</dbReference>
<keyword evidence="2" id="KW-1003">Cell membrane</keyword>
<dbReference type="PANTHER" id="PTHR30572">
    <property type="entry name" value="MEMBRANE COMPONENT OF TRANSPORTER-RELATED"/>
    <property type="match status" value="1"/>
</dbReference>
<accession>A0A3N2C3R7</accession>
<dbReference type="GO" id="GO:0022857">
    <property type="term" value="F:transmembrane transporter activity"/>
    <property type="evidence" value="ECO:0007669"/>
    <property type="project" value="TreeGrafter"/>
</dbReference>
<evidence type="ECO:0000313" key="10">
    <source>
        <dbReference type="EMBL" id="ROR82168.1"/>
    </source>
</evidence>
<dbReference type="InterPro" id="IPR025857">
    <property type="entry name" value="MacB_PCD"/>
</dbReference>
<sequence>MSRILTSIVGAVVEAAQELRIHRGRVILSLIGVGVAVCALTSMVGMSSLAAQAQTESQERYGGRPATLMASAYGTGTEQPDPETYITAVHDLAERYGIGYVSQSGSTQLNVQFADGTVPVQSTVVDVPYGEMHRIRLDEGAWFQDDDGDRLAPAIVVNPVFWQRLGSPPIDTHPTVTVHGEHPVTAVIVGVYASNEWDTEPQLSILPAGTALIGPVSGAEEGMGQPGQLPQFEFWVPNVDAEAFTQRIQSDLRAELGDAYSVDVFRNDFGQTGEDPLLSLKLVVGAVAGLILLLGALGLINLSLVTVRQRIREIGIRRSFGATAPRVFFAVMMESVVATFVAGVIGVMLAVAVVKSPIVEQFIGQGLVTDFPPFPIEAAVLGLVSATAVGAIAGLLPALVAVRVKVIDAIRY</sequence>
<evidence type="ECO:0000256" key="1">
    <source>
        <dbReference type="ARBA" id="ARBA00004651"/>
    </source>
</evidence>
<feature type="domain" description="MacB-like periplasmic core" evidence="9">
    <location>
        <begin position="27"/>
        <end position="248"/>
    </location>
</feature>
<evidence type="ECO:0000256" key="5">
    <source>
        <dbReference type="ARBA" id="ARBA00023136"/>
    </source>
</evidence>
<feature type="domain" description="ABC3 transporter permease C-terminal" evidence="8">
    <location>
        <begin position="286"/>
        <end position="399"/>
    </location>
</feature>
<evidence type="ECO:0000256" key="3">
    <source>
        <dbReference type="ARBA" id="ARBA00022692"/>
    </source>
</evidence>
<dbReference type="Proteomes" id="UP000266915">
    <property type="component" value="Unassembled WGS sequence"/>
</dbReference>
<proteinExistence type="inferred from homology"/>
<comment type="subcellular location">
    <subcellularLocation>
        <location evidence="1">Cell membrane</location>
        <topology evidence="1">Multi-pass membrane protein</topology>
    </subcellularLocation>
</comment>
<organism evidence="10 11">
    <name type="scientific">Plantibacter flavus</name>
    <dbReference type="NCBI Taxonomy" id="150123"/>
    <lineage>
        <taxon>Bacteria</taxon>
        <taxon>Bacillati</taxon>
        <taxon>Actinomycetota</taxon>
        <taxon>Actinomycetes</taxon>
        <taxon>Micrococcales</taxon>
        <taxon>Microbacteriaceae</taxon>
        <taxon>Plantibacter</taxon>
    </lineage>
</organism>
<dbReference type="EMBL" id="RKHL01000001">
    <property type="protein sequence ID" value="ROR82168.1"/>
    <property type="molecule type" value="Genomic_DNA"/>
</dbReference>
<feature type="transmembrane region" description="Helical" evidence="7">
    <location>
        <begin position="282"/>
        <end position="307"/>
    </location>
</feature>
<dbReference type="AlphaFoldDB" id="A0A3N2C3R7"/>
<feature type="transmembrane region" description="Helical" evidence="7">
    <location>
        <begin position="374"/>
        <end position="402"/>
    </location>
</feature>
<feature type="transmembrane region" description="Helical" evidence="7">
    <location>
        <begin position="26"/>
        <end position="50"/>
    </location>
</feature>
<comment type="caution">
    <text evidence="10">The sequence shown here is derived from an EMBL/GenBank/DDBJ whole genome shotgun (WGS) entry which is preliminary data.</text>
</comment>
<dbReference type="Pfam" id="PF02687">
    <property type="entry name" value="FtsX"/>
    <property type="match status" value="1"/>
</dbReference>
<feature type="transmembrane region" description="Helical" evidence="7">
    <location>
        <begin position="327"/>
        <end position="354"/>
    </location>
</feature>
<dbReference type="InterPro" id="IPR003838">
    <property type="entry name" value="ABC3_permease_C"/>
</dbReference>
<evidence type="ECO:0000259" key="8">
    <source>
        <dbReference type="Pfam" id="PF02687"/>
    </source>
</evidence>
<protein>
    <submittedName>
        <fullName evidence="10">Putative ABC transport system permease protein</fullName>
    </submittedName>
</protein>
<keyword evidence="4 7" id="KW-1133">Transmembrane helix</keyword>